<evidence type="ECO:0000256" key="3">
    <source>
        <dbReference type="ARBA" id="ARBA00022679"/>
    </source>
</evidence>
<evidence type="ECO:0000313" key="7">
    <source>
        <dbReference type="EMBL" id="GGA11393.1"/>
    </source>
</evidence>
<dbReference type="NCBIfam" id="TIGR00536">
    <property type="entry name" value="hemK_fam"/>
    <property type="match status" value="1"/>
</dbReference>
<dbReference type="PANTHER" id="PTHR18895">
    <property type="entry name" value="HEMK METHYLTRANSFERASE"/>
    <property type="match status" value="1"/>
</dbReference>
<dbReference type="InterPro" id="IPR007848">
    <property type="entry name" value="Small_mtfrase_dom"/>
</dbReference>
<dbReference type="InterPro" id="IPR004556">
    <property type="entry name" value="HemK-like"/>
</dbReference>
<gene>
    <name evidence="7" type="ORF">GCM10008018_65600</name>
</gene>
<comment type="catalytic activity">
    <reaction evidence="5">
        <text>L-glutaminyl-[peptide chain release factor] + S-adenosyl-L-methionine = N(5)-methyl-L-glutaminyl-[peptide chain release factor] + S-adenosyl-L-homocysteine + H(+)</text>
        <dbReference type="Rhea" id="RHEA:42896"/>
        <dbReference type="Rhea" id="RHEA-COMP:10271"/>
        <dbReference type="Rhea" id="RHEA-COMP:10272"/>
        <dbReference type="ChEBI" id="CHEBI:15378"/>
        <dbReference type="ChEBI" id="CHEBI:30011"/>
        <dbReference type="ChEBI" id="CHEBI:57856"/>
        <dbReference type="ChEBI" id="CHEBI:59789"/>
        <dbReference type="ChEBI" id="CHEBI:61891"/>
        <dbReference type="EC" id="2.1.1.297"/>
    </reaction>
</comment>
<dbReference type="PANTHER" id="PTHR18895:SF74">
    <property type="entry name" value="MTRF1L RELEASE FACTOR GLUTAMINE METHYLTRANSFERASE"/>
    <property type="match status" value="1"/>
</dbReference>
<dbReference type="Gene3D" id="3.40.50.150">
    <property type="entry name" value="Vaccinia Virus protein VP39"/>
    <property type="match status" value="1"/>
</dbReference>
<dbReference type="InterPro" id="IPR029063">
    <property type="entry name" value="SAM-dependent_MTases_sf"/>
</dbReference>
<dbReference type="GO" id="GO:0008168">
    <property type="term" value="F:methyltransferase activity"/>
    <property type="evidence" value="ECO:0007669"/>
    <property type="project" value="UniProtKB-KW"/>
</dbReference>
<keyword evidence="4" id="KW-0949">S-adenosyl-L-methionine</keyword>
<evidence type="ECO:0000256" key="1">
    <source>
        <dbReference type="ARBA" id="ARBA00012771"/>
    </source>
</evidence>
<accession>A0ABQ1FH02</accession>
<dbReference type="InterPro" id="IPR050320">
    <property type="entry name" value="N5-glutamine_MTase"/>
</dbReference>
<comment type="caution">
    <text evidence="7">The sequence shown here is derived from an EMBL/GenBank/DDBJ whole genome shotgun (WGS) entry which is preliminary data.</text>
</comment>
<keyword evidence="8" id="KW-1185">Reference proteome</keyword>
<keyword evidence="3" id="KW-0808">Transferase</keyword>
<dbReference type="EMBL" id="BMHE01000063">
    <property type="protein sequence ID" value="GGA11393.1"/>
    <property type="molecule type" value="Genomic_DNA"/>
</dbReference>
<dbReference type="Proteomes" id="UP000615455">
    <property type="component" value="Unassembled WGS sequence"/>
</dbReference>
<evidence type="ECO:0000313" key="8">
    <source>
        <dbReference type="Proteomes" id="UP000615455"/>
    </source>
</evidence>
<dbReference type="GO" id="GO:0032259">
    <property type="term" value="P:methylation"/>
    <property type="evidence" value="ECO:0007669"/>
    <property type="project" value="UniProtKB-KW"/>
</dbReference>
<keyword evidence="2 7" id="KW-0489">Methyltransferase</keyword>
<dbReference type="SUPFAM" id="SSF53335">
    <property type="entry name" value="S-adenosyl-L-methionine-dependent methyltransferases"/>
    <property type="match status" value="1"/>
</dbReference>
<evidence type="ECO:0000259" key="6">
    <source>
        <dbReference type="Pfam" id="PF05175"/>
    </source>
</evidence>
<proteinExistence type="predicted"/>
<feature type="domain" description="Methyltransferase small" evidence="6">
    <location>
        <begin position="56"/>
        <end position="165"/>
    </location>
</feature>
<dbReference type="Pfam" id="PF05175">
    <property type="entry name" value="MTS"/>
    <property type="match status" value="1"/>
</dbReference>
<protein>
    <recommendedName>
        <fullName evidence="1">peptide chain release factor N(5)-glutamine methyltransferase</fullName>
        <ecNumber evidence="1">2.1.1.297</ecNumber>
    </recommendedName>
</protein>
<evidence type="ECO:0000256" key="2">
    <source>
        <dbReference type="ARBA" id="ARBA00022603"/>
    </source>
</evidence>
<dbReference type="CDD" id="cd02440">
    <property type="entry name" value="AdoMet_MTases"/>
    <property type="match status" value="1"/>
</dbReference>
<evidence type="ECO:0000256" key="4">
    <source>
        <dbReference type="ARBA" id="ARBA00022691"/>
    </source>
</evidence>
<dbReference type="InterPro" id="IPR022446">
    <property type="entry name" value="MeTrfrase_put"/>
</dbReference>
<name>A0ABQ1FH02_9BACL</name>
<dbReference type="EC" id="2.1.1.297" evidence="1"/>
<dbReference type="NCBIfam" id="TIGR03704">
    <property type="entry name" value="PrmC_rel_meth"/>
    <property type="match status" value="1"/>
</dbReference>
<evidence type="ECO:0000256" key="5">
    <source>
        <dbReference type="ARBA" id="ARBA00048391"/>
    </source>
</evidence>
<sequence>MLLSAASNPDDLIAMVDRRSAGLPLEHVIGWAEFCGLRIMVDSGVFVPRSRTEFLVLQAALRAHSGAVVVDLCCGSGAVGTALCATVERIKLHAADIDPAAVDCARRNLTAVGGSVYEGDLYDALPAKLRGRVDVLVANAPYVPTHAIKMLPPEARIHEARIALEGGEDGLDIQRRVAAQAPFWLAQDGCLLVETSLRQAPQTVQIFAQSGLIPQVARSDERDATVVIGTMPCS</sequence>
<reference evidence="8" key="1">
    <citation type="journal article" date="2019" name="Int. J. Syst. Evol. Microbiol.">
        <title>The Global Catalogue of Microorganisms (GCM) 10K type strain sequencing project: providing services to taxonomists for standard genome sequencing and annotation.</title>
        <authorList>
            <consortium name="The Broad Institute Genomics Platform"/>
            <consortium name="The Broad Institute Genome Sequencing Center for Infectious Disease"/>
            <person name="Wu L."/>
            <person name="Ma J."/>
        </authorList>
    </citation>
    <scope>NUCLEOTIDE SEQUENCE [LARGE SCALE GENOMIC DNA]</scope>
    <source>
        <strain evidence="8">CGMCC 1.15043</strain>
    </source>
</reference>
<organism evidence="7 8">
    <name type="scientific">Paenibacillus marchantiophytorum</name>
    <dbReference type="NCBI Taxonomy" id="1619310"/>
    <lineage>
        <taxon>Bacteria</taxon>
        <taxon>Bacillati</taxon>
        <taxon>Bacillota</taxon>
        <taxon>Bacilli</taxon>
        <taxon>Bacillales</taxon>
        <taxon>Paenibacillaceae</taxon>
        <taxon>Paenibacillus</taxon>
    </lineage>
</organism>